<dbReference type="PROSITE" id="PS50109">
    <property type="entry name" value="HIS_KIN"/>
    <property type="match status" value="1"/>
</dbReference>
<dbReference type="RefSeq" id="WP_175170253.1">
    <property type="nucleotide sequence ID" value="NZ_CADIJQ010000004.1"/>
</dbReference>
<organism evidence="10 11">
    <name type="scientific">Achromobacter kerstersii</name>
    <dbReference type="NCBI Taxonomy" id="1353890"/>
    <lineage>
        <taxon>Bacteria</taxon>
        <taxon>Pseudomonadati</taxon>
        <taxon>Pseudomonadota</taxon>
        <taxon>Betaproteobacteria</taxon>
        <taxon>Burkholderiales</taxon>
        <taxon>Alcaligenaceae</taxon>
        <taxon>Achromobacter</taxon>
    </lineage>
</organism>
<dbReference type="InterPro" id="IPR003661">
    <property type="entry name" value="HisK_dim/P_dom"/>
</dbReference>
<dbReference type="InterPro" id="IPR036097">
    <property type="entry name" value="HisK_dim/P_sf"/>
</dbReference>
<dbReference type="CDD" id="cd00082">
    <property type="entry name" value="HisKA"/>
    <property type="match status" value="1"/>
</dbReference>
<name>A0A6S7A4T8_9BURK</name>
<comment type="catalytic activity">
    <reaction evidence="1">
        <text>ATP + protein L-histidine = ADP + protein N-phospho-L-histidine.</text>
        <dbReference type="EC" id="2.7.13.3"/>
    </reaction>
</comment>
<dbReference type="InterPro" id="IPR004358">
    <property type="entry name" value="Sig_transdc_His_kin-like_C"/>
</dbReference>
<dbReference type="InterPro" id="IPR005467">
    <property type="entry name" value="His_kinase_dom"/>
</dbReference>
<dbReference type="GO" id="GO:0000156">
    <property type="term" value="F:phosphorelay response regulator activity"/>
    <property type="evidence" value="ECO:0007669"/>
    <property type="project" value="TreeGrafter"/>
</dbReference>
<dbReference type="SMART" id="SM00387">
    <property type="entry name" value="HATPase_c"/>
    <property type="match status" value="1"/>
</dbReference>
<proteinExistence type="predicted"/>
<keyword evidence="6 10" id="KW-0418">Kinase</keyword>
<dbReference type="PANTHER" id="PTHR42878">
    <property type="entry name" value="TWO-COMPONENT HISTIDINE KINASE"/>
    <property type="match status" value="1"/>
</dbReference>
<dbReference type="AlphaFoldDB" id="A0A6S7A4T8"/>
<dbReference type="GO" id="GO:0005524">
    <property type="term" value="F:ATP binding"/>
    <property type="evidence" value="ECO:0007669"/>
    <property type="project" value="UniProtKB-KW"/>
</dbReference>
<evidence type="ECO:0000256" key="6">
    <source>
        <dbReference type="ARBA" id="ARBA00022777"/>
    </source>
</evidence>
<evidence type="ECO:0000256" key="5">
    <source>
        <dbReference type="ARBA" id="ARBA00022741"/>
    </source>
</evidence>
<reference evidence="10 11" key="1">
    <citation type="submission" date="2020-04" db="EMBL/GenBank/DDBJ databases">
        <authorList>
            <person name="De Canck E."/>
        </authorList>
    </citation>
    <scope>NUCLEOTIDE SEQUENCE [LARGE SCALE GENOMIC DNA]</scope>
    <source>
        <strain evidence="10 11">LMG 3441</strain>
    </source>
</reference>
<dbReference type="Gene3D" id="1.10.287.130">
    <property type="match status" value="1"/>
</dbReference>
<dbReference type="PANTHER" id="PTHR42878:SF7">
    <property type="entry name" value="SENSOR HISTIDINE KINASE GLRK"/>
    <property type="match status" value="1"/>
</dbReference>
<evidence type="ECO:0000256" key="2">
    <source>
        <dbReference type="ARBA" id="ARBA00012438"/>
    </source>
</evidence>
<evidence type="ECO:0000256" key="8">
    <source>
        <dbReference type="ARBA" id="ARBA00023012"/>
    </source>
</evidence>
<dbReference type="Gene3D" id="3.30.565.10">
    <property type="entry name" value="Histidine kinase-like ATPase, C-terminal domain"/>
    <property type="match status" value="1"/>
</dbReference>
<protein>
    <recommendedName>
        <fullName evidence="2">histidine kinase</fullName>
        <ecNumber evidence="2">2.7.13.3</ecNumber>
    </recommendedName>
</protein>
<keyword evidence="7" id="KW-0067">ATP-binding</keyword>
<dbReference type="SUPFAM" id="SSF55874">
    <property type="entry name" value="ATPase domain of HSP90 chaperone/DNA topoisomerase II/histidine kinase"/>
    <property type="match status" value="1"/>
</dbReference>
<dbReference type="InterPro" id="IPR036890">
    <property type="entry name" value="HATPase_C_sf"/>
</dbReference>
<keyword evidence="3" id="KW-0597">Phosphoprotein</keyword>
<evidence type="ECO:0000256" key="4">
    <source>
        <dbReference type="ARBA" id="ARBA00022679"/>
    </source>
</evidence>
<evidence type="ECO:0000256" key="7">
    <source>
        <dbReference type="ARBA" id="ARBA00022840"/>
    </source>
</evidence>
<dbReference type="EMBL" id="CADIJQ010000004">
    <property type="protein sequence ID" value="CAB3710734.1"/>
    <property type="molecule type" value="Genomic_DNA"/>
</dbReference>
<keyword evidence="11" id="KW-1185">Reference proteome</keyword>
<keyword evidence="4 10" id="KW-0808">Transferase</keyword>
<accession>A0A6S7A4T8</accession>
<dbReference type="PRINTS" id="PR00344">
    <property type="entry name" value="BCTRLSENSOR"/>
</dbReference>
<dbReference type="GO" id="GO:0000155">
    <property type="term" value="F:phosphorelay sensor kinase activity"/>
    <property type="evidence" value="ECO:0007669"/>
    <property type="project" value="InterPro"/>
</dbReference>
<dbReference type="InterPro" id="IPR003594">
    <property type="entry name" value="HATPase_dom"/>
</dbReference>
<gene>
    <name evidence="10" type="primary">sasA_9</name>
    <name evidence="10" type="ORF">LMG3441_03112</name>
</gene>
<dbReference type="Pfam" id="PF02518">
    <property type="entry name" value="HATPase_c"/>
    <property type="match status" value="1"/>
</dbReference>
<dbReference type="SMART" id="SM00388">
    <property type="entry name" value="HisKA"/>
    <property type="match status" value="1"/>
</dbReference>
<dbReference type="GO" id="GO:0030295">
    <property type="term" value="F:protein kinase activator activity"/>
    <property type="evidence" value="ECO:0007669"/>
    <property type="project" value="TreeGrafter"/>
</dbReference>
<dbReference type="SUPFAM" id="SSF47384">
    <property type="entry name" value="Homodimeric domain of signal transducing histidine kinase"/>
    <property type="match status" value="1"/>
</dbReference>
<evidence type="ECO:0000256" key="1">
    <source>
        <dbReference type="ARBA" id="ARBA00000085"/>
    </source>
</evidence>
<keyword evidence="8" id="KW-0902">Two-component regulatory system</keyword>
<evidence type="ECO:0000259" key="9">
    <source>
        <dbReference type="PROSITE" id="PS50109"/>
    </source>
</evidence>
<evidence type="ECO:0000313" key="11">
    <source>
        <dbReference type="Proteomes" id="UP000494269"/>
    </source>
</evidence>
<evidence type="ECO:0000313" key="10">
    <source>
        <dbReference type="EMBL" id="CAB3710734.1"/>
    </source>
</evidence>
<sequence length="373" mass="40740">MSIASFIREHREDLIDDWIGYARQLQPAAGNLSEDQLRDSAAEILMSVAANMEGLQSEAEQTAKSFGSKSEGDAGFDFVSVLHADDRRTQGFGLNDVVAEFRALRANVLRRWQALGATDRESFQEIIRFNEAIDQALSESVQQYTSRVERARDLFAGVLAHDLRAPLAVLQYATEILVRDDTISPAGVRASAIVQRSVLRMRAMIDDLLIFTRARLGQIQATNHTLLSMHTLCSSAIEEARVLFPEASITLSCSGNPLGTWDAGQMGQVLSNLLSNAARYGDGTINLSVEDQGEWLGLTVSNGGEQILSSALPTLFDPLTRATPYPDRRISAAGLGLGLFICKSIIDAHHGTIGVESTAEQTTFTIRIPRHPQ</sequence>
<dbReference type="EC" id="2.7.13.3" evidence="2"/>
<keyword evidence="5" id="KW-0547">Nucleotide-binding</keyword>
<evidence type="ECO:0000256" key="3">
    <source>
        <dbReference type="ARBA" id="ARBA00022553"/>
    </source>
</evidence>
<feature type="domain" description="Histidine kinase" evidence="9">
    <location>
        <begin position="158"/>
        <end position="372"/>
    </location>
</feature>
<dbReference type="Proteomes" id="UP000494269">
    <property type="component" value="Unassembled WGS sequence"/>
</dbReference>
<dbReference type="Pfam" id="PF00512">
    <property type="entry name" value="HisKA"/>
    <property type="match status" value="1"/>
</dbReference>
<dbReference type="GO" id="GO:0007234">
    <property type="term" value="P:osmosensory signaling via phosphorelay pathway"/>
    <property type="evidence" value="ECO:0007669"/>
    <property type="project" value="TreeGrafter"/>
</dbReference>
<dbReference type="InterPro" id="IPR050351">
    <property type="entry name" value="BphY/WalK/GraS-like"/>
</dbReference>